<comment type="caution">
    <text evidence="2">The sequence shown here is derived from an EMBL/GenBank/DDBJ whole genome shotgun (WGS) entry which is preliminary data.</text>
</comment>
<protein>
    <recommendedName>
        <fullName evidence="4">G protein-coupled receptor</fullName>
    </recommendedName>
</protein>
<keyword evidence="1" id="KW-1133">Transmembrane helix</keyword>
<dbReference type="Proteomes" id="UP001432322">
    <property type="component" value="Unassembled WGS sequence"/>
</dbReference>
<organism evidence="2 3">
    <name type="scientific">Pristionchus fissidentatus</name>
    <dbReference type="NCBI Taxonomy" id="1538716"/>
    <lineage>
        <taxon>Eukaryota</taxon>
        <taxon>Metazoa</taxon>
        <taxon>Ecdysozoa</taxon>
        <taxon>Nematoda</taxon>
        <taxon>Chromadorea</taxon>
        <taxon>Rhabditida</taxon>
        <taxon>Rhabditina</taxon>
        <taxon>Diplogasteromorpha</taxon>
        <taxon>Diplogasteroidea</taxon>
        <taxon>Neodiplogasteridae</taxon>
        <taxon>Pristionchus</taxon>
    </lineage>
</organism>
<accession>A0AAV5VEY3</accession>
<keyword evidence="3" id="KW-1185">Reference proteome</keyword>
<keyword evidence="1" id="KW-0812">Transmembrane</keyword>
<dbReference type="EMBL" id="BTSY01000003">
    <property type="protein sequence ID" value="GMT17256.1"/>
    <property type="molecule type" value="Genomic_DNA"/>
</dbReference>
<proteinExistence type="predicted"/>
<sequence>VIKLDVLHRNFRWQLCIASSYYAIQIYCRFILLYYELNDIPNNKRDILLFYVETIRDTIIGYFCAIPGSFAIERYVATHYWMWYEQGSLSTISVLLFVEAENIIPAFVNSYMLYTGICYFA</sequence>
<evidence type="ECO:0000313" key="2">
    <source>
        <dbReference type="EMBL" id="GMT17256.1"/>
    </source>
</evidence>
<feature type="non-terminal residue" evidence="2">
    <location>
        <position position="121"/>
    </location>
</feature>
<dbReference type="AlphaFoldDB" id="A0AAV5VEY3"/>
<keyword evidence="1" id="KW-0472">Membrane</keyword>
<evidence type="ECO:0008006" key="4">
    <source>
        <dbReference type="Google" id="ProtNLM"/>
    </source>
</evidence>
<dbReference type="PANTHER" id="PTHR47521">
    <property type="entry name" value="SERPENTINE RECEPTOR, CLASS E (EPSILON)-RELATED"/>
    <property type="match status" value="1"/>
</dbReference>
<dbReference type="InterPro" id="IPR052860">
    <property type="entry name" value="NRL-GPCR1"/>
</dbReference>
<dbReference type="PANTHER" id="PTHR47521:SF7">
    <property type="entry name" value="SERPENTINE RECEPTOR CLASS EPSILON-6"/>
    <property type="match status" value="1"/>
</dbReference>
<feature type="transmembrane region" description="Helical" evidence="1">
    <location>
        <begin position="12"/>
        <end position="35"/>
    </location>
</feature>
<reference evidence="2" key="1">
    <citation type="submission" date="2023-10" db="EMBL/GenBank/DDBJ databases">
        <title>Genome assembly of Pristionchus species.</title>
        <authorList>
            <person name="Yoshida K."/>
            <person name="Sommer R.J."/>
        </authorList>
    </citation>
    <scope>NUCLEOTIDE SEQUENCE</scope>
    <source>
        <strain evidence="2">RS5133</strain>
    </source>
</reference>
<evidence type="ECO:0000313" key="3">
    <source>
        <dbReference type="Proteomes" id="UP001432322"/>
    </source>
</evidence>
<gene>
    <name evidence="2" type="ORF">PFISCL1PPCAC_8553</name>
</gene>
<evidence type="ECO:0000256" key="1">
    <source>
        <dbReference type="SAM" id="Phobius"/>
    </source>
</evidence>
<name>A0AAV5VEY3_9BILA</name>
<feature type="non-terminal residue" evidence="2">
    <location>
        <position position="1"/>
    </location>
</feature>